<dbReference type="Pfam" id="PF00021">
    <property type="entry name" value="UPAR_LY6"/>
    <property type="match status" value="1"/>
</dbReference>
<protein>
    <submittedName>
        <fullName evidence="5">Lymphocyte antigen 6 complex locus protein G6c-like</fullName>
    </submittedName>
</protein>
<evidence type="ECO:0000313" key="5">
    <source>
        <dbReference type="EMBL" id="KAK9395085.1"/>
    </source>
</evidence>
<dbReference type="EMBL" id="JAOTOJ010000010">
    <property type="protein sequence ID" value="KAK9395085.1"/>
    <property type="molecule type" value="Genomic_DNA"/>
</dbReference>
<evidence type="ECO:0000256" key="1">
    <source>
        <dbReference type="ARBA" id="ARBA00004613"/>
    </source>
</evidence>
<dbReference type="AlphaFoldDB" id="A0AAW1AZC8"/>
<keyword evidence="2" id="KW-0964">Secreted</keyword>
<evidence type="ECO:0000256" key="3">
    <source>
        <dbReference type="ARBA" id="ARBA00023157"/>
    </source>
</evidence>
<evidence type="ECO:0000313" key="6">
    <source>
        <dbReference type="Proteomes" id="UP001474421"/>
    </source>
</evidence>
<gene>
    <name evidence="5" type="ORF">NXF25_014431</name>
</gene>
<proteinExistence type="predicted"/>
<evidence type="ECO:0000259" key="4">
    <source>
        <dbReference type="Pfam" id="PF00021"/>
    </source>
</evidence>
<dbReference type="Proteomes" id="UP001474421">
    <property type="component" value="Unassembled WGS sequence"/>
</dbReference>
<feature type="domain" description="UPAR/Ly6" evidence="4">
    <location>
        <begin position="16"/>
        <end position="97"/>
    </location>
</feature>
<comment type="caution">
    <text evidence="5">The sequence shown here is derived from an EMBL/GenBank/DDBJ whole genome shotgun (WGS) entry which is preliminary data.</text>
</comment>
<dbReference type="GO" id="GO:0005576">
    <property type="term" value="C:extracellular region"/>
    <property type="evidence" value="ECO:0007669"/>
    <property type="project" value="UniProtKB-SubCell"/>
</dbReference>
<accession>A0AAW1AZC8</accession>
<dbReference type="InterPro" id="IPR045860">
    <property type="entry name" value="Snake_toxin-like_sf"/>
</dbReference>
<keyword evidence="6" id="KW-1185">Reference proteome</keyword>
<comment type="subcellular location">
    <subcellularLocation>
        <location evidence="1">Secreted</location>
    </subcellularLocation>
</comment>
<sequence length="98" mass="10680">MHVKRDGDMSLCSSEGLTCYKCNRFKVGVGCRSAPQTTCIAEPGQKCKIIKTFLEGRMKNIVTLGCTEPGEECDVTVHHPNNSPTDTICCNTNLCNVP</sequence>
<organism evidence="5 6">
    <name type="scientific">Crotalus adamanteus</name>
    <name type="common">Eastern diamondback rattlesnake</name>
    <dbReference type="NCBI Taxonomy" id="8729"/>
    <lineage>
        <taxon>Eukaryota</taxon>
        <taxon>Metazoa</taxon>
        <taxon>Chordata</taxon>
        <taxon>Craniata</taxon>
        <taxon>Vertebrata</taxon>
        <taxon>Euteleostomi</taxon>
        <taxon>Lepidosauria</taxon>
        <taxon>Squamata</taxon>
        <taxon>Bifurcata</taxon>
        <taxon>Unidentata</taxon>
        <taxon>Episquamata</taxon>
        <taxon>Toxicofera</taxon>
        <taxon>Serpentes</taxon>
        <taxon>Colubroidea</taxon>
        <taxon>Viperidae</taxon>
        <taxon>Crotalinae</taxon>
        <taxon>Crotalus</taxon>
    </lineage>
</organism>
<name>A0AAW1AZC8_CROAD</name>
<dbReference type="SUPFAM" id="SSF57302">
    <property type="entry name" value="Snake toxin-like"/>
    <property type="match status" value="1"/>
</dbReference>
<dbReference type="InterPro" id="IPR016054">
    <property type="entry name" value="LY6_UPA_recep-like"/>
</dbReference>
<evidence type="ECO:0000256" key="2">
    <source>
        <dbReference type="ARBA" id="ARBA00022525"/>
    </source>
</evidence>
<reference evidence="5 6" key="1">
    <citation type="journal article" date="2024" name="Proc. Natl. Acad. Sci. U.S.A.">
        <title>The genetic regulatory architecture and epigenomic basis for age-related changes in rattlesnake venom.</title>
        <authorList>
            <person name="Hogan M.P."/>
            <person name="Holding M.L."/>
            <person name="Nystrom G.S."/>
            <person name="Colston T.J."/>
            <person name="Bartlett D.A."/>
            <person name="Mason A.J."/>
            <person name="Ellsworth S.A."/>
            <person name="Rautsaw R.M."/>
            <person name="Lawrence K.C."/>
            <person name="Strickland J.L."/>
            <person name="He B."/>
            <person name="Fraser P."/>
            <person name="Margres M.J."/>
            <person name="Gilbert D.M."/>
            <person name="Gibbs H.L."/>
            <person name="Parkinson C.L."/>
            <person name="Rokyta D.R."/>
        </authorList>
    </citation>
    <scope>NUCLEOTIDE SEQUENCE [LARGE SCALE GENOMIC DNA]</scope>
    <source>
        <strain evidence="5">DRR0105</strain>
    </source>
</reference>
<keyword evidence="3" id="KW-1015">Disulfide bond</keyword>